<keyword evidence="3" id="KW-1185">Reference proteome</keyword>
<sequence length="78" mass="9026">MRIRCAIGKLASGKGKSDETEAVEEGRCHRKGRNGRKKRRNEGGNEIVIGITNWIRFRTEKQLSEAYDLAHRMYDDDF</sequence>
<proteinExistence type="predicted"/>
<feature type="region of interest" description="Disordered" evidence="1">
    <location>
        <begin position="12"/>
        <end position="43"/>
    </location>
</feature>
<organism evidence="2 3">
    <name type="scientific">Caenorhabditis japonica</name>
    <dbReference type="NCBI Taxonomy" id="281687"/>
    <lineage>
        <taxon>Eukaryota</taxon>
        <taxon>Metazoa</taxon>
        <taxon>Ecdysozoa</taxon>
        <taxon>Nematoda</taxon>
        <taxon>Chromadorea</taxon>
        <taxon>Rhabditida</taxon>
        <taxon>Rhabditina</taxon>
        <taxon>Rhabditomorpha</taxon>
        <taxon>Rhabditoidea</taxon>
        <taxon>Rhabditidae</taxon>
        <taxon>Peloderinae</taxon>
        <taxon>Caenorhabditis</taxon>
    </lineage>
</organism>
<accession>A0A8R1EE21</accession>
<name>A0A8R1EE21_CAEJA</name>
<dbReference type="Proteomes" id="UP000005237">
    <property type="component" value="Unassembled WGS sequence"/>
</dbReference>
<dbReference type="AlphaFoldDB" id="A0A8R1EE21"/>
<reference evidence="3" key="1">
    <citation type="submission" date="2010-08" db="EMBL/GenBank/DDBJ databases">
        <authorList>
            <consortium name="Caenorhabditis japonica Sequencing Consortium"/>
            <person name="Wilson R.K."/>
        </authorList>
    </citation>
    <scope>NUCLEOTIDE SEQUENCE [LARGE SCALE GENOMIC DNA]</scope>
    <source>
        <strain evidence="3">DF5081</strain>
    </source>
</reference>
<feature type="compositionally biased region" description="Basic residues" evidence="1">
    <location>
        <begin position="28"/>
        <end position="40"/>
    </location>
</feature>
<dbReference type="EnsemblMetazoa" id="CJA32969.1">
    <property type="protein sequence ID" value="CJA32969.1"/>
    <property type="gene ID" value="WBGene00208816"/>
</dbReference>
<evidence type="ECO:0000256" key="1">
    <source>
        <dbReference type="SAM" id="MobiDB-lite"/>
    </source>
</evidence>
<feature type="compositionally biased region" description="Basic and acidic residues" evidence="1">
    <location>
        <begin position="15"/>
        <end position="27"/>
    </location>
</feature>
<evidence type="ECO:0000313" key="3">
    <source>
        <dbReference type="Proteomes" id="UP000005237"/>
    </source>
</evidence>
<reference evidence="2" key="2">
    <citation type="submission" date="2022-06" db="UniProtKB">
        <authorList>
            <consortium name="EnsemblMetazoa"/>
        </authorList>
    </citation>
    <scope>IDENTIFICATION</scope>
    <source>
        <strain evidence="2">DF5081</strain>
    </source>
</reference>
<protein>
    <submittedName>
        <fullName evidence="2">Uncharacterized protein</fullName>
    </submittedName>
</protein>
<evidence type="ECO:0000313" key="2">
    <source>
        <dbReference type="EnsemblMetazoa" id="CJA32969.1"/>
    </source>
</evidence>